<keyword evidence="2" id="KW-0812">Transmembrane</keyword>
<protein>
    <submittedName>
        <fullName evidence="4">Uncharacterized protein</fullName>
    </submittedName>
</protein>
<evidence type="ECO:0000256" key="1">
    <source>
        <dbReference type="SAM" id="MobiDB-lite"/>
    </source>
</evidence>
<feature type="transmembrane region" description="Helical" evidence="2">
    <location>
        <begin position="6"/>
        <end position="26"/>
    </location>
</feature>
<proteinExistence type="predicted"/>
<evidence type="ECO:0000313" key="3">
    <source>
        <dbReference type="EMBL" id="OHT47753.1"/>
    </source>
</evidence>
<feature type="region of interest" description="Disordered" evidence="1">
    <location>
        <begin position="55"/>
        <end position="74"/>
    </location>
</feature>
<keyword evidence="2" id="KW-0472">Membrane</keyword>
<sequence length="135" mass="15140">MDDHHRRFTVCSLFVVANLLVLLNMFEDHGGIRGSADPERSSESPPLHRQVVTLRRPVQPRTSAGQSAAGIDNNMPIIRSNHTKQICSQLSPPASDACPYRFTGRGMCERRSLALDHGLVYRPRHLIYESGYSLE</sequence>
<evidence type="ECO:0000313" key="5">
    <source>
        <dbReference type="Proteomes" id="UP000180043"/>
    </source>
</evidence>
<organism evidence="4 5">
    <name type="scientific">Mycobacteroides chelonae</name>
    <name type="common">Mycobacterium chelonae</name>
    <dbReference type="NCBI Taxonomy" id="1774"/>
    <lineage>
        <taxon>Bacteria</taxon>
        <taxon>Bacillati</taxon>
        <taxon>Actinomycetota</taxon>
        <taxon>Actinomycetes</taxon>
        <taxon>Mycobacteriales</taxon>
        <taxon>Mycobacteriaceae</taxon>
        <taxon>Mycobacteroides</taxon>
    </lineage>
</organism>
<accession>A0A1S1JVX6</accession>
<gene>
    <name evidence="3" type="ORF">BKG62_24195</name>
    <name evidence="4" type="ORF">BKG82_19975</name>
</gene>
<evidence type="ECO:0000313" key="4">
    <source>
        <dbReference type="EMBL" id="OHU51740.1"/>
    </source>
</evidence>
<dbReference type="EMBL" id="MLIQ01000022">
    <property type="protein sequence ID" value="OHU51740.1"/>
    <property type="molecule type" value="Genomic_DNA"/>
</dbReference>
<evidence type="ECO:0000313" key="6">
    <source>
        <dbReference type="Proteomes" id="UP000180113"/>
    </source>
</evidence>
<reference evidence="3 6" key="1">
    <citation type="submission" date="2016-10" db="EMBL/GenBank/DDBJ databases">
        <title>Evaluation of Human, Animal and Environmental Mycobacterium chelonae Isolates by Core Genome Phylogenomic Analysis, Targeted Gene Comparison, and Anti-microbial Susceptibility Patterns: A Tale of Mistaken Identities.</title>
        <authorList>
            <person name="Fogelson S.B."/>
            <person name="Camus A.C."/>
            <person name="Lorenz W."/>
            <person name="Vasireddy R."/>
            <person name="Vasireddy S."/>
            <person name="Smith T."/>
            <person name="Brown-Elliott B.A."/>
            <person name="Wallace R.J.Jr."/>
            <person name="Hasan N.A."/>
            <person name="Reischl U."/>
            <person name="Sanchez S."/>
        </authorList>
    </citation>
    <scope>NUCLEOTIDE SEQUENCE [LARGE SCALE GENOMIC DNA]</scope>
    <source>
        <strain evidence="3 6">42895</strain>
    </source>
</reference>
<dbReference type="Proteomes" id="UP000180113">
    <property type="component" value="Unassembled WGS sequence"/>
</dbReference>
<name>A0A1S1JVX6_MYCCH</name>
<dbReference type="EMBL" id="MLHW01000021">
    <property type="protein sequence ID" value="OHT47753.1"/>
    <property type="molecule type" value="Genomic_DNA"/>
</dbReference>
<evidence type="ECO:0000256" key="2">
    <source>
        <dbReference type="SAM" id="Phobius"/>
    </source>
</evidence>
<keyword evidence="2" id="KW-1133">Transmembrane helix</keyword>
<dbReference type="AlphaFoldDB" id="A0A1S1JVX6"/>
<dbReference type="Proteomes" id="UP000180043">
    <property type="component" value="Unassembled WGS sequence"/>
</dbReference>
<reference evidence="4 5" key="2">
    <citation type="submission" date="2016-10" db="EMBL/GenBank/DDBJ databases">
        <title>Evaluation of Human, Veterinary and Environmental Mycobacterium chelonae Isolates by Core Genome Phylogenomic Analysis, Targeted Gene Comparison, and Anti-microbial Susceptibility Patterns: A Tale of Mistaken Identities.</title>
        <authorList>
            <person name="Fogelson S.B."/>
            <person name="Camus A.C."/>
            <person name="Lorenz W."/>
            <person name="Vasireddy R."/>
            <person name="Vasireddy S."/>
            <person name="Smith T."/>
            <person name="Brown-Elliott B.A."/>
            <person name="Wallace R.J.Jr."/>
            <person name="Hasan N.A."/>
            <person name="Reischl U."/>
            <person name="Sanchez S."/>
        </authorList>
    </citation>
    <scope>NUCLEOTIDE SEQUENCE [LARGE SCALE GENOMIC DNA]</scope>
    <source>
        <strain evidence="4 5">15515</strain>
    </source>
</reference>
<comment type="caution">
    <text evidence="4">The sequence shown here is derived from an EMBL/GenBank/DDBJ whole genome shotgun (WGS) entry which is preliminary data.</text>
</comment>